<reference evidence="1" key="1">
    <citation type="journal article" date="2019" name="bioRxiv">
        <title>The Genome of the Zebra Mussel, Dreissena polymorpha: A Resource for Invasive Species Research.</title>
        <authorList>
            <person name="McCartney M.A."/>
            <person name="Auch B."/>
            <person name="Kono T."/>
            <person name="Mallez S."/>
            <person name="Zhang Y."/>
            <person name="Obille A."/>
            <person name="Becker A."/>
            <person name="Abrahante J.E."/>
            <person name="Garbe J."/>
            <person name="Badalamenti J.P."/>
            <person name="Herman A."/>
            <person name="Mangelson H."/>
            <person name="Liachko I."/>
            <person name="Sullivan S."/>
            <person name="Sone E.D."/>
            <person name="Koren S."/>
            <person name="Silverstein K.A.T."/>
            <person name="Beckman K.B."/>
            <person name="Gohl D.M."/>
        </authorList>
    </citation>
    <scope>NUCLEOTIDE SEQUENCE</scope>
    <source>
        <strain evidence="1">Duluth1</strain>
        <tissue evidence="1">Whole animal</tissue>
    </source>
</reference>
<proteinExistence type="predicted"/>
<sequence>MYTFTETNQDERPADGRILDNGDLLIGSAHPSHTGLYSCNASNSHGFITASAQLTVYGKVPVIFCVKFCAKICLIPILKSMFSYMTA</sequence>
<dbReference type="Proteomes" id="UP000828390">
    <property type="component" value="Unassembled WGS sequence"/>
</dbReference>
<keyword evidence="2" id="KW-1185">Reference proteome</keyword>
<accession>A0A9D4RHJ3</accession>
<dbReference type="InterPro" id="IPR013783">
    <property type="entry name" value="Ig-like_fold"/>
</dbReference>
<comment type="caution">
    <text evidence="1">The sequence shown here is derived from an EMBL/GenBank/DDBJ whole genome shotgun (WGS) entry which is preliminary data.</text>
</comment>
<evidence type="ECO:0000313" key="2">
    <source>
        <dbReference type="Proteomes" id="UP000828390"/>
    </source>
</evidence>
<organism evidence="1 2">
    <name type="scientific">Dreissena polymorpha</name>
    <name type="common">Zebra mussel</name>
    <name type="synonym">Mytilus polymorpha</name>
    <dbReference type="NCBI Taxonomy" id="45954"/>
    <lineage>
        <taxon>Eukaryota</taxon>
        <taxon>Metazoa</taxon>
        <taxon>Spiralia</taxon>
        <taxon>Lophotrochozoa</taxon>
        <taxon>Mollusca</taxon>
        <taxon>Bivalvia</taxon>
        <taxon>Autobranchia</taxon>
        <taxon>Heteroconchia</taxon>
        <taxon>Euheterodonta</taxon>
        <taxon>Imparidentia</taxon>
        <taxon>Neoheterodontei</taxon>
        <taxon>Myida</taxon>
        <taxon>Dreissenoidea</taxon>
        <taxon>Dreissenidae</taxon>
        <taxon>Dreissena</taxon>
    </lineage>
</organism>
<dbReference type="SUPFAM" id="SSF48726">
    <property type="entry name" value="Immunoglobulin"/>
    <property type="match status" value="1"/>
</dbReference>
<name>A0A9D4RHJ3_DREPO</name>
<evidence type="ECO:0008006" key="3">
    <source>
        <dbReference type="Google" id="ProtNLM"/>
    </source>
</evidence>
<gene>
    <name evidence="1" type="ORF">DPMN_029861</name>
</gene>
<dbReference type="InterPro" id="IPR036179">
    <property type="entry name" value="Ig-like_dom_sf"/>
</dbReference>
<dbReference type="EMBL" id="JAIWYP010000002">
    <property type="protein sequence ID" value="KAH3866762.1"/>
    <property type="molecule type" value="Genomic_DNA"/>
</dbReference>
<reference evidence="1" key="2">
    <citation type="submission" date="2020-11" db="EMBL/GenBank/DDBJ databases">
        <authorList>
            <person name="McCartney M.A."/>
            <person name="Auch B."/>
            <person name="Kono T."/>
            <person name="Mallez S."/>
            <person name="Becker A."/>
            <person name="Gohl D.M."/>
            <person name="Silverstein K.A.T."/>
            <person name="Koren S."/>
            <person name="Bechman K.B."/>
            <person name="Herman A."/>
            <person name="Abrahante J.E."/>
            <person name="Garbe J."/>
        </authorList>
    </citation>
    <scope>NUCLEOTIDE SEQUENCE</scope>
    <source>
        <strain evidence="1">Duluth1</strain>
        <tissue evidence="1">Whole animal</tissue>
    </source>
</reference>
<dbReference type="AlphaFoldDB" id="A0A9D4RHJ3"/>
<dbReference type="Gene3D" id="2.60.40.10">
    <property type="entry name" value="Immunoglobulins"/>
    <property type="match status" value="1"/>
</dbReference>
<protein>
    <recommendedName>
        <fullName evidence="3">Dscam</fullName>
    </recommendedName>
</protein>
<evidence type="ECO:0000313" key="1">
    <source>
        <dbReference type="EMBL" id="KAH3866762.1"/>
    </source>
</evidence>